<proteinExistence type="predicted"/>
<dbReference type="GeneID" id="5179495"/>
<evidence type="ECO:0000313" key="3">
    <source>
        <dbReference type="Proteomes" id="UP000120576"/>
    </source>
</evidence>
<keyword evidence="3" id="KW-1185">Reference proteome</keyword>
<protein>
    <submittedName>
        <fullName evidence="2">ORF40</fullName>
    </submittedName>
</protein>
<organism evidence="2 3">
    <name type="scientific">Ranid herpesvirus 2</name>
    <dbReference type="NCBI Taxonomy" id="389214"/>
    <lineage>
        <taxon>Viruses</taxon>
        <taxon>Duplodnaviria</taxon>
        <taxon>Heunggongvirae</taxon>
        <taxon>Peploviricota</taxon>
        <taxon>Herviviricetes</taxon>
        <taxon>Herpesvirales</taxon>
        <taxon>Alloherpesviridae</taxon>
        <taxon>Batravirus</taxon>
        <taxon>Batravirus ranidallo2</taxon>
    </lineage>
</organism>
<dbReference type="Proteomes" id="UP000120576">
    <property type="component" value="Genome"/>
</dbReference>
<evidence type="ECO:0000256" key="1">
    <source>
        <dbReference type="SAM" id="MobiDB-lite"/>
    </source>
</evidence>
<dbReference type="EMBL" id="DQ665652">
    <property type="protein sequence ID" value="ABG25603.1"/>
    <property type="molecule type" value="Genomic_DNA"/>
</dbReference>
<reference evidence="2 3" key="1">
    <citation type="journal article" date="2006" name="J. Gen. Virol.">
        <title>Genome sequences of two frog herpesviruses.</title>
        <authorList>
            <person name="Davison A.J."/>
            <person name="Cunningham C."/>
            <person name="Sauerbier W."/>
            <person name="McKinnell R.G."/>
        </authorList>
    </citation>
    <scope>NUCLEOTIDE SEQUENCE [LARGE SCALE GENOMIC DNA]</scope>
    <source>
        <strain evidence="2">ATCC VR-568</strain>
    </source>
</reference>
<sequence length="458" mass="52901">MSALCKELDFCMPPGTLSDVWSKYKDSMNESTTIRYSKPAPPASNHPSPLFSEDTLLCKDEWFCGLFQFLYQRDDMHQDVFKELTDIFPEPTYSWTVVGMAASALDSLVAHCKLKCRGIDGSLNNLKQALVVCGLWFQILRHYLSMRYHGATQELCTDASCTAPYLPFAMIRRDIYTLTPKTEWQNCFFSAFLSDIMTYDVSSKDLYLKVLQSLWLSSVYYTLKILFHNKLHLAELLRSEALFVMKRLFDVQDLTEHENHIHMIYKDQLEDIHMVNSRPDPELWAPFMGTGAQRRKCNNNTHRLFYDLCNVDGYIITPLYDLLPETLIDDSLPARRDMLYASKLTVVLKRLSDEIYISDDSEEDEEYTKNIFRMPPGKRRRLDSDEEVSTSMAVEGEQEDCVEVQPRKAAPAKSLILDLFDHSAEESEFSDGTDSFINDDEDDLTCEESTLEEDENEI</sequence>
<name>Q14W66_9VIRU</name>
<dbReference type="KEGG" id="vg:5179495"/>
<evidence type="ECO:0000313" key="2">
    <source>
        <dbReference type="EMBL" id="ABG25603.1"/>
    </source>
</evidence>
<feature type="region of interest" description="Disordered" evidence="1">
    <location>
        <begin position="426"/>
        <end position="458"/>
    </location>
</feature>
<accession>Q14W66</accession>
<dbReference type="RefSeq" id="YP_656548.1">
    <property type="nucleotide sequence ID" value="NC_008210.1"/>
</dbReference>